<dbReference type="Pfam" id="PF01297">
    <property type="entry name" value="ZnuA"/>
    <property type="match status" value="1"/>
</dbReference>
<evidence type="ECO:0000256" key="4">
    <source>
        <dbReference type="ARBA" id="ARBA00022729"/>
    </source>
</evidence>
<dbReference type="PRINTS" id="PR00691">
    <property type="entry name" value="ADHESINB"/>
</dbReference>
<sequence>MKKWIGVLFTALLFLMVLAGCSSTDAGKDSEGKIKITTTIGQIGDIAKNIGKEHVKVDSLMGPGIDPHLYKASQGDINKLSNADIIFYNGLHLEGKMGDIFAKMKDEKPTYPVAEAIPEDMLLVDQANSSAVDPHVWFDIELWKYAVKEVRDGLIEFDPEHKADYEQNTEAYLEELTALQKEAQERINEIPEESRVLVTAHDAFQYFGQAYGMEVKGLQGLSTDSEYGLRDVQNLVNVLADRNIKAVFIESSISERSINAVVEGSREKGHDVVIGGELFSDAMGEEGTAEGTYTGMYRHNIETITESLK</sequence>
<keyword evidence="4 7" id="KW-0732">Signal</keyword>
<dbReference type="RefSeq" id="WP_136945856.1">
    <property type="nucleotide sequence ID" value="NZ_SWFM01000001.1"/>
</dbReference>
<protein>
    <submittedName>
        <fullName evidence="8">Manganese transporter</fullName>
    </submittedName>
</protein>
<evidence type="ECO:0000256" key="7">
    <source>
        <dbReference type="SAM" id="SignalP"/>
    </source>
</evidence>
<dbReference type="PRINTS" id="PR00690">
    <property type="entry name" value="ADHESNFAMILY"/>
</dbReference>
<comment type="subcellular location">
    <subcellularLocation>
        <location evidence="1">Cell envelope</location>
    </subcellularLocation>
</comment>
<accession>A0A4U1MMW2</accession>
<dbReference type="Gene3D" id="3.40.50.1980">
    <property type="entry name" value="Nitrogenase molybdenum iron protein domain"/>
    <property type="match status" value="2"/>
</dbReference>
<dbReference type="GO" id="GO:0030313">
    <property type="term" value="C:cell envelope"/>
    <property type="evidence" value="ECO:0007669"/>
    <property type="project" value="UniProtKB-SubCell"/>
</dbReference>
<evidence type="ECO:0000256" key="5">
    <source>
        <dbReference type="RuleBase" id="RU003512"/>
    </source>
</evidence>
<evidence type="ECO:0000313" key="9">
    <source>
        <dbReference type="Proteomes" id="UP000310541"/>
    </source>
</evidence>
<feature type="coiled-coil region" evidence="6">
    <location>
        <begin position="162"/>
        <end position="193"/>
    </location>
</feature>
<dbReference type="InterPro" id="IPR006128">
    <property type="entry name" value="Lipoprotein_PsaA-like"/>
</dbReference>
<dbReference type="InterPro" id="IPR050492">
    <property type="entry name" value="Bact_metal-bind_prot9"/>
</dbReference>
<dbReference type="PANTHER" id="PTHR42953:SF1">
    <property type="entry name" value="METAL-BINDING PROTEIN HI_0362-RELATED"/>
    <property type="match status" value="1"/>
</dbReference>
<dbReference type="PROSITE" id="PS51257">
    <property type="entry name" value="PROKAR_LIPOPROTEIN"/>
    <property type="match status" value="1"/>
</dbReference>
<dbReference type="InterPro" id="IPR006129">
    <property type="entry name" value="AdhesinB"/>
</dbReference>
<keyword evidence="6" id="KW-0175">Coiled coil</keyword>
<feature type="signal peptide" evidence="7">
    <location>
        <begin position="1"/>
        <end position="19"/>
    </location>
</feature>
<dbReference type="PANTHER" id="PTHR42953">
    <property type="entry name" value="HIGH-AFFINITY ZINC UPTAKE SYSTEM PROTEIN ZNUA-RELATED"/>
    <property type="match status" value="1"/>
</dbReference>
<dbReference type="InterPro" id="IPR006127">
    <property type="entry name" value="ZnuA-like"/>
</dbReference>
<gene>
    <name evidence="8" type="ORF">FBF83_04185</name>
</gene>
<keyword evidence="2 5" id="KW-0813">Transport</keyword>
<organism evidence="8 9">
    <name type="scientific">Guptibacillus hwajinpoensis</name>
    <dbReference type="NCBI Taxonomy" id="208199"/>
    <lineage>
        <taxon>Bacteria</taxon>
        <taxon>Bacillati</taxon>
        <taxon>Bacillota</taxon>
        <taxon>Bacilli</taxon>
        <taxon>Bacillales</taxon>
        <taxon>Guptibacillaceae</taxon>
        <taxon>Guptibacillus</taxon>
    </lineage>
</organism>
<dbReference type="GO" id="GO:0046872">
    <property type="term" value="F:metal ion binding"/>
    <property type="evidence" value="ECO:0007669"/>
    <property type="project" value="UniProtKB-KW"/>
</dbReference>
<evidence type="ECO:0000256" key="2">
    <source>
        <dbReference type="ARBA" id="ARBA00022448"/>
    </source>
</evidence>
<dbReference type="GO" id="GO:0007155">
    <property type="term" value="P:cell adhesion"/>
    <property type="evidence" value="ECO:0007669"/>
    <property type="project" value="InterPro"/>
</dbReference>
<name>A0A4U1MMW2_9BACL</name>
<dbReference type="SUPFAM" id="SSF53807">
    <property type="entry name" value="Helical backbone' metal receptor"/>
    <property type="match status" value="1"/>
</dbReference>
<dbReference type="AlphaFoldDB" id="A0A4U1MMW2"/>
<evidence type="ECO:0000256" key="3">
    <source>
        <dbReference type="ARBA" id="ARBA00022723"/>
    </source>
</evidence>
<keyword evidence="3" id="KW-0479">Metal-binding</keyword>
<dbReference type="GO" id="GO:0030001">
    <property type="term" value="P:metal ion transport"/>
    <property type="evidence" value="ECO:0007669"/>
    <property type="project" value="InterPro"/>
</dbReference>
<evidence type="ECO:0000256" key="1">
    <source>
        <dbReference type="ARBA" id="ARBA00004196"/>
    </source>
</evidence>
<dbReference type="Proteomes" id="UP000310541">
    <property type="component" value="Unassembled WGS sequence"/>
</dbReference>
<evidence type="ECO:0000313" key="8">
    <source>
        <dbReference type="EMBL" id="TKD72005.1"/>
    </source>
</evidence>
<comment type="caution">
    <text evidence="8">The sequence shown here is derived from an EMBL/GenBank/DDBJ whole genome shotgun (WGS) entry which is preliminary data.</text>
</comment>
<dbReference type="OrthoDB" id="9793396at2"/>
<feature type="chain" id="PRO_5038633220" evidence="7">
    <location>
        <begin position="20"/>
        <end position="309"/>
    </location>
</feature>
<dbReference type="EMBL" id="SWFM01000001">
    <property type="protein sequence ID" value="TKD72005.1"/>
    <property type="molecule type" value="Genomic_DNA"/>
</dbReference>
<evidence type="ECO:0000256" key="6">
    <source>
        <dbReference type="SAM" id="Coils"/>
    </source>
</evidence>
<proteinExistence type="inferred from homology"/>
<comment type="similarity">
    <text evidence="5">Belongs to the bacterial solute-binding protein 9 family.</text>
</comment>
<reference evidence="8 9" key="1">
    <citation type="submission" date="2019-04" db="EMBL/GenBank/DDBJ databases">
        <title>Genome sequence of Bacillus hwajinpoensis strain Y2.</title>
        <authorList>
            <person name="Fair J.L."/>
            <person name="Maclea K.S."/>
        </authorList>
    </citation>
    <scope>NUCLEOTIDE SEQUENCE [LARGE SCALE GENOMIC DNA]</scope>
    <source>
        <strain evidence="8 9">Y2</strain>
    </source>
</reference>